<dbReference type="PANTHER" id="PTHR33778:SF1">
    <property type="entry name" value="MAGNESIUM TRANSPORTER YHID-RELATED"/>
    <property type="match status" value="1"/>
</dbReference>
<dbReference type="AlphaFoldDB" id="A0A1G6JEP9"/>
<evidence type="ECO:0000313" key="10">
    <source>
        <dbReference type="Proteomes" id="UP000198757"/>
    </source>
</evidence>
<dbReference type="PRINTS" id="PR01837">
    <property type="entry name" value="MGTCSAPBPROT"/>
</dbReference>
<comment type="similarity">
    <text evidence="2">Belongs to the MgtC/SapB family.</text>
</comment>
<evidence type="ECO:0000256" key="7">
    <source>
        <dbReference type="SAM" id="Phobius"/>
    </source>
</evidence>
<dbReference type="Proteomes" id="UP000198757">
    <property type="component" value="Unassembled WGS sequence"/>
</dbReference>
<dbReference type="Pfam" id="PF02308">
    <property type="entry name" value="MgtC"/>
    <property type="match status" value="1"/>
</dbReference>
<reference evidence="10" key="1">
    <citation type="submission" date="2016-10" db="EMBL/GenBank/DDBJ databases">
        <authorList>
            <person name="Varghese N."/>
            <person name="Submissions S."/>
        </authorList>
    </citation>
    <scope>NUCLEOTIDE SEQUENCE [LARGE SCALE GENOMIC DNA]</scope>
    <source>
        <strain evidence="10">DSM 25811 / CCM 8410 / LMG 26954 / E90</strain>
    </source>
</reference>
<evidence type="ECO:0000259" key="8">
    <source>
        <dbReference type="Pfam" id="PF02308"/>
    </source>
</evidence>
<feature type="transmembrane region" description="Helical" evidence="7">
    <location>
        <begin position="34"/>
        <end position="54"/>
    </location>
</feature>
<dbReference type="EMBL" id="FMZO01000001">
    <property type="protein sequence ID" value="SDC17228.1"/>
    <property type="molecule type" value="Genomic_DNA"/>
</dbReference>
<dbReference type="InterPro" id="IPR049177">
    <property type="entry name" value="MgtC_SapB_SrpB_YhiD_N"/>
</dbReference>
<dbReference type="STRING" id="1285928.SAMN04487894_101515"/>
<keyword evidence="4 7" id="KW-0812">Transmembrane</keyword>
<feature type="transmembrane region" description="Helical" evidence="7">
    <location>
        <begin position="89"/>
        <end position="106"/>
    </location>
</feature>
<organism evidence="9 10">
    <name type="scientific">Niabella drilacis (strain DSM 25811 / CCM 8410 / CCUG 62505 / LMG 26954 / E90)</name>
    <dbReference type="NCBI Taxonomy" id="1285928"/>
    <lineage>
        <taxon>Bacteria</taxon>
        <taxon>Pseudomonadati</taxon>
        <taxon>Bacteroidota</taxon>
        <taxon>Chitinophagia</taxon>
        <taxon>Chitinophagales</taxon>
        <taxon>Chitinophagaceae</taxon>
        <taxon>Niabella</taxon>
    </lineage>
</organism>
<comment type="subcellular location">
    <subcellularLocation>
        <location evidence="1">Cell membrane</location>
        <topology evidence="1">Multi-pass membrane protein</topology>
    </subcellularLocation>
</comment>
<dbReference type="GO" id="GO:0005886">
    <property type="term" value="C:plasma membrane"/>
    <property type="evidence" value="ECO:0007669"/>
    <property type="project" value="UniProtKB-SubCell"/>
</dbReference>
<dbReference type="PANTHER" id="PTHR33778">
    <property type="entry name" value="PROTEIN MGTC"/>
    <property type="match status" value="1"/>
</dbReference>
<accession>A0A1G6JEP9</accession>
<keyword evidence="5 7" id="KW-1133">Transmembrane helix</keyword>
<feature type="transmembrane region" description="Helical" evidence="7">
    <location>
        <begin position="66"/>
        <end position="83"/>
    </location>
</feature>
<keyword evidence="3" id="KW-1003">Cell membrane</keyword>
<evidence type="ECO:0000256" key="6">
    <source>
        <dbReference type="ARBA" id="ARBA00023136"/>
    </source>
</evidence>
<keyword evidence="10" id="KW-1185">Reference proteome</keyword>
<proteinExistence type="inferred from homology"/>
<feature type="transmembrane region" description="Helical" evidence="7">
    <location>
        <begin position="113"/>
        <end position="133"/>
    </location>
</feature>
<feature type="domain" description="MgtC/SapB/SrpB/YhiD N-terminal" evidence="8">
    <location>
        <begin position="14"/>
        <end position="132"/>
    </location>
</feature>
<keyword evidence="6 7" id="KW-0472">Membrane</keyword>
<dbReference type="OrthoDB" id="9811198at2"/>
<evidence type="ECO:0000256" key="5">
    <source>
        <dbReference type="ARBA" id="ARBA00022989"/>
    </source>
</evidence>
<evidence type="ECO:0000256" key="4">
    <source>
        <dbReference type="ARBA" id="ARBA00022692"/>
    </source>
</evidence>
<dbReference type="InterPro" id="IPR003416">
    <property type="entry name" value="MgtC/SapB/SrpB/YhiD_fam"/>
</dbReference>
<sequence>MTDIFEITDLYKALLALLAGVILGLERELKDKAAGLKTISVICLGSALFSVLSIKIMGPDADGARIASYVVSGIGFLGAGVIFKDGAGVSGLTTASVIWMAAAVGMSIGFGKIYVAAIFLAACLLIIYTGRYLNLALFSGKTSRVLKIVLLHNNTSVKDEIIRNLQPYISRFEQVKLESFPEKMIVSLNLMIPTKKLAQLEEYLVKEHRIESFEL</sequence>
<gene>
    <name evidence="9" type="ORF">SAMN04487894_101515</name>
</gene>
<evidence type="ECO:0000256" key="2">
    <source>
        <dbReference type="ARBA" id="ARBA00009298"/>
    </source>
</evidence>
<evidence type="ECO:0000313" key="9">
    <source>
        <dbReference type="EMBL" id="SDC17228.1"/>
    </source>
</evidence>
<protein>
    <submittedName>
        <fullName evidence="9">Putative Mg2+ transporter-C (MgtC) family protein</fullName>
    </submittedName>
</protein>
<dbReference type="RefSeq" id="WP_090388440.1">
    <property type="nucleotide sequence ID" value="NZ_FMZO01000001.1"/>
</dbReference>
<name>A0A1G6JEP9_NIADE</name>
<evidence type="ECO:0000256" key="1">
    <source>
        <dbReference type="ARBA" id="ARBA00004651"/>
    </source>
</evidence>
<evidence type="ECO:0000256" key="3">
    <source>
        <dbReference type="ARBA" id="ARBA00022475"/>
    </source>
</evidence>